<evidence type="ECO:0000313" key="3">
    <source>
        <dbReference type="EMBL" id="AIJ24135.1"/>
    </source>
</evidence>
<evidence type="ECO:0000313" key="4">
    <source>
        <dbReference type="Proteomes" id="UP000062973"/>
    </source>
</evidence>
<accession>A0A076MZV1</accession>
<evidence type="ECO:0000259" key="1">
    <source>
        <dbReference type="Pfam" id="PF08608"/>
    </source>
</evidence>
<dbReference type="OrthoDB" id="113180at2"/>
<dbReference type="EMBL" id="CP009110">
    <property type="protein sequence ID" value="AIJ24135.1"/>
    <property type="molecule type" value="Genomic_DNA"/>
</dbReference>
<protein>
    <recommendedName>
        <fullName evidence="5">TIGR03084 family protein</fullName>
    </recommendedName>
</protein>
<dbReference type="InterPro" id="IPR024344">
    <property type="entry name" value="MDMPI_metal-binding"/>
</dbReference>
<feature type="domain" description="tRNA wybutosine-synthesis" evidence="1">
    <location>
        <begin position="180"/>
        <end position="230"/>
    </location>
</feature>
<gene>
    <name evidence="3" type="ORF">AMETH_4043</name>
</gene>
<dbReference type="SUPFAM" id="SSF109854">
    <property type="entry name" value="DinB/YfiT-like putative metalloenzymes"/>
    <property type="match status" value="1"/>
</dbReference>
<feature type="domain" description="Mycothiol-dependent maleylpyruvate isomerase metal-binding" evidence="2">
    <location>
        <begin position="9"/>
        <end position="143"/>
    </location>
</feature>
<dbReference type="NCBIfam" id="TIGR03083">
    <property type="entry name" value="maleylpyruvate isomerase family mycothiol-dependent enzyme"/>
    <property type="match status" value="1"/>
</dbReference>
<keyword evidence="4" id="KW-1185">Reference proteome</keyword>
<dbReference type="InterPro" id="IPR013917">
    <property type="entry name" value="tRNA_wybutosine-synth"/>
</dbReference>
<proteinExistence type="predicted"/>
<sequence length="260" mass="28344">MADPGPILRDLADESRELDDLVSEAKWSTPTPAKGWTIAHQIAHLAWTDAKSLIAVRTPDEFPAEVQLALAAGDDFVDQGARQLATKPRDELLAMWRSGRDELARELARVPDGQKLPWYGPPMSAASMATARLMETWAHAQDVYDALGLRREPTRRLWQIARFGVRTRNFAFSVHGLAAPAEEFRVELSGVDGEEWAFGPADAAQRVAGSALGFCLVVTQRRHPADTDVVAIGPDAEKWLEIAQAFAGPPGAGRKAGQFA</sequence>
<organism evidence="3 4">
    <name type="scientific">Amycolatopsis methanolica 239</name>
    <dbReference type="NCBI Taxonomy" id="1068978"/>
    <lineage>
        <taxon>Bacteria</taxon>
        <taxon>Bacillati</taxon>
        <taxon>Actinomycetota</taxon>
        <taxon>Actinomycetes</taxon>
        <taxon>Pseudonocardiales</taxon>
        <taxon>Pseudonocardiaceae</taxon>
        <taxon>Amycolatopsis</taxon>
        <taxon>Amycolatopsis methanolica group</taxon>
    </lineage>
</organism>
<dbReference type="Pfam" id="PF08608">
    <property type="entry name" value="Wyosine_form"/>
    <property type="match status" value="1"/>
</dbReference>
<name>A0A076MZV1_AMYME</name>
<dbReference type="HOGENOM" id="CLU_067335_0_0_11"/>
<dbReference type="InterPro" id="IPR017517">
    <property type="entry name" value="Maleyloyr_isom"/>
</dbReference>
<dbReference type="InterPro" id="IPR034660">
    <property type="entry name" value="DinB/YfiT-like"/>
</dbReference>
<evidence type="ECO:0000259" key="2">
    <source>
        <dbReference type="Pfam" id="PF11716"/>
    </source>
</evidence>
<dbReference type="RefSeq" id="WP_026153194.1">
    <property type="nucleotide sequence ID" value="NZ_AQUL01000001.1"/>
</dbReference>
<dbReference type="STRING" id="1068978.AMETH_4043"/>
<reference evidence="3 4" key="1">
    <citation type="submission" date="2014-07" db="EMBL/GenBank/DDBJ databases">
        <title>Whole Genome Sequence of the Amycolatopsis methanolica 239.</title>
        <authorList>
            <person name="Tang B."/>
        </authorList>
    </citation>
    <scope>NUCLEOTIDE SEQUENCE [LARGE SCALE GENOMIC DNA]</scope>
    <source>
        <strain evidence="3 4">239</strain>
    </source>
</reference>
<dbReference type="KEGG" id="amq:AMETH_4043"/>
<evidence type="ECO:0008006" key="5">
    <source>
        <dbReference type="Google" id="ProtNLM"/>
    </source>
</evidence>
<dbReference type="GO" id="GO:0046872">
    <property type="term" value="F:metal ion binding"/>
    <property type="evidence" value="ECO:0007669"/>
    <property type="project" value="InterPro"/>
</dbReference>
<dbReference type="Gene3D" id="1.20.120.450">
    <property type="entry name" value="dinb family like domain"/>
    <property type="match status" value="1"/>
</dbReference>
<dbReference type="InterPro" id="IPR017518">
    <property type="entry name" value="CHP03084"/>
</dbReference>
<dbReference type="Proteomes" id="UP000062973">
    <property type="component" value="Chromosome"/>
</dbReference>
<dbReference type="AlphaFoldDB" id="A0A076MZV1"/>
<dbReference type="PATRIC" id="fig|1068978.7.peg.4332"/>
<dbReference type="NCBIfam" id="TIGR03084">
    <property type="entry name" value="TIGR03084 family metal-binding protein"/>
    <property type="match status" value="1"/>
</dbReference>
<dbReference type="eggNOG" id="ENOG502Z7S3">
    <property type="taxonomic scope" value="Bacteria"/>
</dbReference>
<dbReference type="Pfam" id="PF11716">
    <property type="entry name" value="MDMPI_N"/>
    <property type="match status" value="1"/>
</dbReference>